<accession>A0A6A6RT98</accession>
<dbReference type="PANTHER" id="PTHR34502:SF5">
    <property type="entry name" value="DUF6594 DOMAIN-CONTAINING PROTEIN"/>
    <property type="match status" value="1"/>
</dbReference>
<protein>
    <recommendedName>
        <fullName evidence="2">DUF6594 domain-containing protein</fullName>
    </recommendedName>
</protein>
<dbReference type="AlphaFoldDB" id="A0A6A6RT98"/>
<gene>
    <name evidence="3" type="ORF">P280DRAFT_491706</name>
</gene>
<proteinExistence type="predicted"/>
<keyword evidence="1" id="KW-1133">Transmembrane helix</keyword>
<dbReference type="EMBL" id="MU006790">
    <property type="protein sequence ID" value="KAF2638242.1"/>
    <property type="molecule type" value="Genomic_DNA"/>
</dbReference>
<evidence type="ECO:0000256" key="1">
    <source>
        <dbReference type="SAM" id="Phobius"/>
    </source>
</evidence>
<dbReference type="Pfam" id="PF20237">
    <property type="entry name" value="DUF6594"/>
    <property type="match status" value="1"/>
</dbReference>
<keyword evidence="4" id="KW-1185">Reference proteome</keyword>
<dbReference type="InterPro" id="IPR046529">
    <property type="entry name" value="DUF6594"/>
</dbReference>
<keyword evidence="1" id="KW-0812">Transmembrane</keyword>
<evidence type="ECO:0000313" key="3">
    <source>
        <dbReference type="EMBL" id="KAF2638242.1"/>
    </source>
</evidence>
<dbReference type="PANTHER" id="PTHR34502">
    <property type="entry name" value="DUF6594 DOMAIN-CONTAINING PROTEIN-RELATED"/>
    <property type="match status" value="1"/>
</dbReference>
<organism evidence="3 4">
    <name type="scientific">Massarina eburnea CBS 473.64</name>
    <dbReference type="NCBI Taxonomy" id="1395130"/>
    <lineage>
        <taxon>Eukaryota</taxon>
        <taxon>Fungi</taxon>
        <taxon>Dikarya</taxon>
        <taxon>Ascomycota</taxon>
        <taxon>Pezizomycotina</taxon>
        <taxon>Dothideomycetes</taxon>
        <taxon>Pleosporomycetidae</taxon>
        <taxon>Pleosporales</taxon>
        <taxon>Massarineae</taxon>
        <taxon>Massarinaceae</taxon>
        <taxon>Massarina</taxon>
    </lineage>
</organism>
<name>A0A6A6RT98_9PLEO</name>
<dbReference type="OrthoDB" id="5342093at2759"/>
<dbReference type="Proteomes" id="UP000799753">
    <property type="component" value="Unassembled WGS sequence"/>
</dbReference>
<feature type="domain" description="DUF6594" evidence="2">
    <location>
        <begin position="21"/>
        <end position="287"/>
    </location>
</feature>
<feature type="transmembrane region" description="Helical" evidence="1">
    <location>
        <begin position="222"/>
        <end position="244"/>
    </location>
</feature>
<evidence type="ECO:0000259" key="2">
    <source>
        <dbReference type="Pfam" id="PF20237"/>
    </source>
</evidence>
<reference evidence="3" key="1">
    <citation type="journal article" date="2020" name="Stud. Mycol.">
        <title>101 Dothideomycetes genomes: a test case for predicting lifestyles and emergence of pathogens.</title>
        <authorList>
            <person name="Haridas S."/>
            <person name="Albert R."/>
            <person name="Binder M."/>
            <person name="Bloem J."/>
            <person name="Labutti K."/>
            <person name="Salamov A."/>
            <person name="Andreopoulos B."/>
            <person name="Baker S."/>
            <person name="Barry K."/>
            <person name="Bills G."/>
            <person name="Bluhm B."/>
            <person name="Cannon C."/>
            <person name="Castanera R."/>
            <person name="Culley D."/>
            <person name="Daum C."/>
            <person name="Ezra D."/>
            <person name="Gonzalez J."/>
            <person name="Henrissat B."/>
            <person name="Kuo A."/>
            <person name="Liang C."/>
            <person name="Lipzen A."/>
            <person name="Lutzoni F."/>
            <person name="Magnuson J."/>
            <person name="Mondo S."/>
            <person name="Nolan M."/>
            <person name="Ohm R."/>
            <person name="Pangilinan J."/>
            <person name="Park H.-J."/>
            <person name="Ramirez L."/>
            <person name="Alfaro M."/>
            <person name="Sun H."/>
            <person name="Tritt A."/>
            <person name="Yoshinaga Y."/>
            <person name="Zwiers L.-H."/>
            <person name="Turgeon B."/>
            <person name="Goodwin S."/>
            <person name="Spatafora J."/>
            <person name="Crous P."/>
            <person name="Grigoriev I."/>
        </authorList>
    </citation>
    <scope>NUCLEOTIDE SEQUENCE</scope>
    <source>
        <strain evidence="3">CBS 473.64</strain>
    </source>
</reference>
<evidence type="ECO:0000313" key="4">
    <source>
        <dbReference type="Proteomes" id="UP000799753"/>
    </source>
</evidence>
<sequence>MLCATGVRLVFQRGSDRVIGYPKLAAQMELQPELAIFRRFGALNAQNILYFQAELVWLEKCLQARQKADSISQEGERHQYALNWYWLDKSRDGKDAEQLELVLRIRKVLAKYNKTLIRQHEILKISEPEKGDLGRLQEFLQNPEMGPLALKGPDASLWGSVHRRESYESDLIALRSRLKEDPFSSWVAEKAVESLLRWGCARFGKHNPHGIIGYRDAAILRVTFWITSIVASLVPITSIVVLYSVKSMPARLAVIAAFSVLVSMCLIAFTNAKKAEVFAIIAAYVCVSL</sequence>
<feature type="transmembrane region" description="Helical" evidence="1">
    <location>
        <begin position="250"/>
        <end position="269"/>
    </location>
</feature>
<keyword evidence="1" id="KW-0472">Membrane</keyword>